<proteinExistence type="predicted"/>
<evidence type="ECO:0000256" key="1">
    <source>
        <dbReference type="SAM" id="MobiDB-lite"/>
    </source>
</evidence>
<protein>
    <submittedName>
        <fullName evidence="2">Outer dense fiber protein 3-B</fullName>
    </submittedName>
</protein>
<dbReference type="Pfam" id="PF07004">
    <property type="entry name" value="SHIPPO-rpt"/>
    <property type="match status" value="2"/>
</dbReference>
<evidence type="ECO:0000313" key="3">
    <source>
        <dbReference type="Proteomes" id="UP000037510"/>
    </source>
</evidence>
<evidence type="ECO:0000313" key="2">
    <source>
        <dbReference type="EMBL" id="KOB78792.1"/>
    </source>
</evidence>
<dbReference type="EMBL" id="JTDY01000112">
    <property type="protein sequence ID" value="KOB78792.1"/>
    <property type="molecule type" value="Genomic_DNA"/>
</dbReference>
<dbReference type="Proteomes" id="UP000037510">
    <property type="component" value="Unassembled WGS sequence"/>
</dbReference>
<dbReference type="AlphaFoldDB" id="A0A0L7LTM7"/>
<feature type="non-terminal residue" evidence="2">
    <location>
        <position position="1"/>
    </location>
</feature>
<feature type="region of interest" description="Disordered" evidence="1">
    <location>
        <begin position="16"/>
        <end position="55"/>
    </location>
</feature>
<sequence>RYKITHGVVSPHIDPLCDKFKGPGPGAHADKSKTSRYKQPPSYTMRPAARPPYQPWDQWTPPPNMYYPPIPAKKPPAYTLGSVAKDIPGQDLPGPGEHDPNFNYVKNNKPAYSFGHSFKQIKPSKSPHYASGFREQTFVLTLH</sequence>
<gene>
    <name evidence="2" type="ORF">OBRU01_01756</name>
</gene>
<dbReference type="InterPro" id="IPR010736">
    <property type="entry name" value="SHIPPO-rpt"/>
</dbReference>
<feature type="region of interest" description="Disordered" evidence="1">
    <location>
        <begin position="81"/>
        <end position="101"/>
    </location>
</feature>
<accession>A0A0L7LTM7</accession>
<reference evidence="2 3" key="1">
    <citation type="journal article" date="2015" name="Genome Biol. Evol.">
        <title>The genome of winter moth (Operophtera brumata) provides a genomic perspective on sexual dimorphism and phenology.</title>
        <authorList>
            <person name="Derks M.F."/>
            <person name="Smit S."/>
            <person name="Salis L."/>
            <person name="Schijlen E."/>
            <person name="Bossers A."/>
            <person name="Mateman C."/>
            <person name="Pijl A.S."/>
            <person name="de Ridder D."/>
            <person name="Groenen M.A."/>
            <person name="Visser M.E."/>
            <person name="Megens H.J."/>
        </authorList>
    </citation>
    <scope>NUCLEOTIDE SEQUENCE [LARGE SCALE GENOMIC DNA]</scope>
    <source>
        <strain evidence="2">WM2013NL</strain>
        <tissue evidence="2">Head and thorax</tissue>
    </source>
</reference>
<feature type="non-terminal residue" evidence="2">
    <location>
        <position position="143"/>
    </location>
</feature>
<name>A0A0L7LTM7_OPEBR</name>
<organism evidence="2 3">
    <name type="scientific">Operophtera brumata</name>
    <name type="common">Winter moth</name>
    <name type="synonym">Phalaena brumata</name>
    <dbReference type="NCBI Taxonomy" id="104452"/>
    <lineage>
        <taxon>Eukaryota</taxon>
        <taxon>Metazoa</taxon>
        <taxon>Ecdysozoa</taxon>
        <taxon>Arthropoda</taxon>
        <taxon>Hexapoda</taxon>
        <taxon>Insecta</taxon>
        <taxon>Pterygota</taxon>
        <taxon>Neoptera</taxon>
        <taxon>Endopterygota</taxon>
        <taxon>Lepidoptera</taxon>
        <taxon>Glossata</taxon>
        <taxon>Ditrysia</taxon>
        <taxon>Geometroidea</taxon>
        <taxon>Geometridae</taxon>
        <taxon>Larentiinae</taxon>
        <taxon>Operophtera</taxon>
    </lineage>
</organism>
<keyword evidence="3" id="KW-1185">Reference proteome</keyword>
<comment type="caution">
    <text evidence="2">The sequence shown here is derived from an EMBL/GenBank/DDBJ whole genome shotgun (WGS) entry which is preliminary data.</text>
</comment>